<evidence type="ECO:0000313" key="4">
    <source>
        <dbReference type="Proteomes" id="UP000025171"/>
    </source>
</evidence>
<dbReference type="EMBL" id="ARYK01000003">
    <property type="protein sequence ID" value="KCZ92689.1"/>
    <property type="molecule type" value="Genomic_DNA"/>
</dbReference>
<keyword evidence="4" id="KW-1185">Reference proteome</keyword>
<reference evidence="3 4" key="1">
    <citation type="journal article" date="2014" name="Antonie Van Leeuwenhoek">
        <title>Hyphomonas beringensis sp. nov. and Hyphomonas chukchiensis sp. nov., isolated from surface seawater of the Bering Sea and Chukchi Sea.</title>
        <authorList>
            <person name="Li C."/>
            <person name="Lai Q."/>
            <person name="Li G."/>
            <person name="Dong C."/>
            <person name="Wang J."/>
            <person name="Liao Y."/>
            <person name="Shao Z."/>
        </authorList>
    </citation>
    <scope>NUCLEOTIDE SEQUENCE [LARGE SCALE GENOMIC DNA]</scope>
    <source>
        <strain evidence="3 4">MHS-2</strain>
    </source>
</reference>
<dbReference type="STRING" id="1280950.HJO_07037"/>
<dbReference type="RefSeq" id="WP_035615520.1">
    <property type="nucleotide sequence ID" value="NZ_ARYK01000003.1"/>
</dbReference>
<dbReference type="eggNOG" id="ENOG502Z7V0">
    <property type="taxonomic scope" value="Bacteria"/>
</dbReference>
<evidence type="ECO:0000256" key="1">
    <source>
        <dbReference type="SAM" id="SignalP"/>
    </source>
</evidence>
<accession>A0A059FPV1</accession>
<feature type="chain" id="PRO_5001573231" description="Lnb N-terminal periplasmic domain-containing protein" evidence="1">
    <location>
        <begin position="21"/>
        <end position="277"/>
    </location>
</feature>
<evidence type="ECO:0000313" key="3">
    <source>
        <dbReference type="EMBL" id="KCZ92689.1"/>
    </source>
</evidence>
<name>A0A059FPV1_9PROT</name>
<dbReference type="PATRIC" id="fig|1280950.3.peg.1410"/>
<evidence type="ECO:0000259" key="2">
    <source>
        <dbReference type="Pfam" id="PF13387"/>
    </source>
</evidence>
<dbReference type="AlphaFoldDB" id="A0A059FPV1"/>
<dbReference type="Pfam" id="PF13387">
    <property type="entry name" value="Lnb_N"/>
    <property type="match status" value="1"/>
</dbReference>
<gene>
    <name evidence="3" type="ORF">HJO_07037</name>
</gene>
<keyword evidence="1" id="KW-0732">Signal</keyword>
<protein>
    <recommendedName>
        <fullName evidence="2">Lnb N-terminal periplasmic domain-containing protein</fullName>
    </recommendedName>
</protein>
<sequence length="277" mass="31079">MWLKPVLAAMLAACGVFALAVVTKQPSHARAWQPHLSRLPVVARDGDRFSISQYRSWAYSADVPVSETWHELAPHDIRDVRRAWFVVEPHPGLAVMAHTLVLFEFADDDLIGLTVEARKEAGESYSALRGALNAFELVYEWATPRDLLTRRAVMMDRELYMYPLALSQDETEAYLDGLLQKTEAIERRARFYNTATSNCTNELAKTAGLSWDPAFILTGYSAKALHRMRRIAADGDFESVRAHARIDSRVRDLATLPDAAFNAELLKASRDTFGLAP</sequence>
<dbReference type="OrthoDB" id="274718at2"/>
<organism evidence="3 4">
    <name type="scientific">Hyphomonas johnsonii MHS-2</name>
    <dbReference type="NCBI Taxonomy" id="1280950"/>
    <lineage>
        <taxon>Bacteria</taxon>
        <taxon>Pseudomonadati</taxon>
        <taxon>Pseudomonadota</taxon>
        <taxon>Alphaproteobacteria</taxon>
        <taxon>Hyphomonadales</taxon>
        <taxon>Hyphomonadaceae</taxon>
        <taxon>Hyphomonas</taxon>
    </lineage>
</organism>
<feature type="signal peptide" evidence="1">
    <location>
        <begin position="1"/>
        <end position="20"/>
    </location>
</feature>
<dbReference type="InterPro" id="IPR025178">
    <property type="entry name" value="Lnb_N"/>
</dbReference>
<comment type="caution">
    <text evidence="3">The sequence shown here is derived from an EMBL/GenBank/DDBJ whole genome shotgun (WGS) entry which is preliminary data.</text>
</comment>
<feature type="domain" description="Lnb N-terminal periplasmic" evidence="2">
    <location>
        <begin position="75"/>
        <end position="210"/>
    </location>
</feature>
<dbReference type="Proteomes" id="UP000025171">
    <property type="component" value="Unassembled WGS sequence"/>
</dbReference>
<proteinExistence type="predicted"/>